<reference evidence="4" key="1">
    <citation type="journal article" date="2019" name="Int. J. Syst. Evol. Microbiol.">
        <title>The Global Catalogue of Microorganisms (GCM) 10K type strain sequencing project: providing services to taxonomists for standard genome sequencing and annotation.</title>
        <authorList>
            <consortium name="The Broad Institute Genomics Platform"/>
            <consortium name="The Broad Institute Genome Sequencing Center for Infectious Disease"/>
            <person name="Wu L."/>
            <person name="Ma J."/>
        </authorList>
    </citation>
    <scope>NUCLEOTIDE SEQUENCE [LARGE SCALE GENOMIC DNA]</scope>
    <source>
        <strain evidence="4">PJ61</strain>
    </source>
</reference>
<proteinExistence type="predicted"/>
<accession>A0ABV8WH12</accession>
<evidence type="ECO:0000256" key="1">
    <source>
        <dbReference type="SAM" id="Phobius"/>
    </source>
</evidence>
<evidence type="ECO:0000313" key="4">
    <source>
        <dbReference type="Proteomes" id="UP001595778"/>
    </source>
</evidence>
<evidence type="ECO:0000313" key="3">
    <source>
        <dbReference type="EMBL" id="MFC4395240.1"/>
    </source>
</evidence>
<name>A0ABV8WH12_9MICC</name>
<keyword evidence="1" id="KW-0812">Transmembrane</keyword>
<feature type="transmembrane region" description="Helical" evidence="1">
    <location>
        <begin position="72"/>
        <end position="90"/>
    </location>
</feature>
<protein>
    <submittedName>
        <fullName evidence="3">VanZ family protein</fullName>
    </submittedName>
</protein>
<feature type="transmembrane region" description="Helical" evidence="1">
    <location>
        <begin position="46"/>
        <end position="65"/>
    </location>
</feature>
<dbReference type="EMBL" id="JBHSDQ010000001">
    <property type="protein sequence ID" value="MFC4395240.1"/>
    <property type="molecule type" value="Genomic_DNA"/>
</dbReference>
<gene>
    <name evidence="3" type="ORF">ACFO0G_03985</name>
</gene>
<dbReference type="Proteomes" id="UP001595778">
    <property type="component" value="Unassembled WGS sequence"/>
</dbReference>
<keyword evidence="4" id="KW-1185">Reference proteome</keyword>
<sequence length="135" mass="14616">MAIPLALIAFWPSPVDKPVSRQISWVLTFLHHHGIPNWFDYGTVESSANVVMFVPVGFAAALAFPSKHWLQIGAFGLLVSGCIELGQLLFLHDRFAALSDMATNTTGAMLGAAIASLLRGKSIARSKRHGRSTFP</sequence>
<evidence type="ECO:0000259" key="2">
    <source>
        <dbReference type="Pfam" id="PF04892"/>
    </source>
</evidence>
<dbReference type="RefSeq" id="WP_376976512.1">
    <property type="nucleotide sequence ID" value="NZ_JBHSDQ010000001.1"/>
</dbReference>
<dbReference type="InterPro" id="IPR006976">
    <property type="entry name" value="VanZ-like"/>
</dbReference>
<feature type="domain" description="VanZ-like" evidence="2">
    <location>
        <begin position="8"/>
        <end position="118"/>
    </location>
</feature>
<keyword evidence="1" id="KW-0472">Membrane</keyword>
<comment type="caution">
    <text evidence="3">The sequence shown here is derived from an EMBL/GenBank/DDBJ whole genome shotgun (WGS) entry which is preliminary data.</text>
</comment>
<feature type="transmembrane region" description="Helical" evidence="1">
    <location>
        <begin position="96"/>
        <end position="118"/>
    </location>
</feature>
<organism evidence="3 4">
    <name type="scientific">Arthrobacter sedimenti</name>
    <dbReference type="NCBI Taxonomy" id="2694931"/>
    <lineage>
        <taxon>Bacteria</taxon>
        <taxon>Bacillati</taxon>
        <taxon>Actinomycetota</taxon>
        <taxon>Actinomycetes</taxon>
        <taxon>Micrococcales</taxon>
        <taxon>Micrococcaceae</taxon>
        <taxon>Arthrobacter</taxon>
    </lineage>
</organism>
<dbReference type="Pfam" id="PF04892">
    <property type="entry name" value="VanZ"/>
    <property type="match status" value="1"/>
</dbReference>
<keyword evidence="1" id="KW-1133">Transmembrane helix</keyword>